<organism evidence="2 3">
    <name type="scientific">Schizothecium vesticola</name>
    <dbReference type="NCBI Taxonomy" id="314040"/>
    <lineage>
        <taxon>Eukaryota</taxon>
        <taxon>Fungi</taxon>
        <taxon>Dikarya</taxon>
        <taxon>Ascomycota</taxon>
        <taxon>Pezizomycotina</taxon>
        <taxon>Sordariomycetes</taxon>
        <taxon>Sordariomycetidae</taxon>
        <taxon>Sordariales</taxon>
        <taxon>Schizotheciaceae</taxon>
        <taxon>Schizothecium</taxon>
    </lineage>
</organism>
<evidence type="ECO:0000313" key="3">
    <source>
        <dbReference type="Proteomes" id="UP001172155"/>
    </source>
</evidence>
<name>A0AA40F2G1_9PEZI</name>
<dbReference type="EMBL" id="JAUKUD010000003">
    <property type="protein sequence ID" value="KAK0749989.1"/>
    <property type="molecule type" value="Genomic_DNA"/>
</dbReference>
<reference evidence="2" key="1">
    <citation type="submission" date="2023-06" db="EMBL/GenBank/DDBJ databases">
        <title>Genome-scale phylogeny and comparative genomics of the fungal order Sordariales.</title>
        <authorList>
            <consortium name="Lawrence Berkeley National Laboratory"/>
            <person name="Hensen N."/>
            <person name="Bonometti L."/>
            <person name="Westerberg I."/>
            <person name="Brannstrom I.O."/>
            <person name="Guillou S."/>
            <person name="Cros-Aarteil S."/>
            <person name="Calhoun S."/>
            <person name="Haridas S."/>
            <person name="Kuo A."/>
            <person name="Mondo S."/>
            <person name="Pangilinan J."/>
            <person name="Riley R."/>
            <person name="LaButti K."/>
            <person name="Andreopoulos B."/>
            <person name="Lipzen A."/>
            <person name="Chen C."/>
            <person name="Yanf M."/>
            <person name="Daum C."/>
            <person name="Ng V."/>
            <person name="Clum A."/>
            <person name="Steindorff A."/>
            <person name="Ohm R."/>
            <person name="Martin F."/>
            <person name="Silar P."/>
            <person name="Natvig D."/>
            <person name="Lalanne C."/>
            <person name="Gautier V."/>
            <person name="Ament-velasquez S.L."/>
            <person name="Kruys A."/>
            <person name="Hutchinson M.I."/>
            <person name="Powell A.J."/>
            <person name="Barry K."/>
            <person name="Miller A.N."/>
            <person name="Grigoriev I.V."/>
            <person name="Debuchy R."/>
            <person name="Gladieux P."/>
            <person name="Thoren M.H."/>
            <person name="Johannesson H."/>
        </authorList>
    </citation>
    <scope>NUCLEOTIDE SEQUENCE</scope>
    <source>
        <strain evidence="2">SMH3187-1</strain>
    </source>
</reference>
<comment type="caution">
    <text evidence="2">The sequence shown here is derived from an EMBL/GenBank/DDBJ whole genome shotgun (WGS) entry which is preliminary data.</text>
</comment>
<dbReference type="AlphaFoldDB" id="A0AA40F2G1"/>
<proteinExistence type="predicted"/>
<evidence type="ECO:0000256" key="1">
    <source>
        <dbReference type="SAM" id="MobiDB-lite"/>
    </source>
</evidence>
<feature type="compositionally biased region" description="Polar residues" evidence="1">
    <location>
        <begin position="87"/>
        <end position="98"/>
    </location>
</feature>
<gene>
    <name evidence="2" type="ORF">B0T18DRAFT_119685</name>
</gene>
<accession>A0AA40F2G1</accession>
<keyword evidence="3" id="KW-1185">Reference proteome</keyword>
<protein>
    <submittedName>
        <fullName evidence="2">Uncharacterized protein</fullName>
    </submittedName>
</protein>
<dbReference type="Proteomes" id="UP001172155">
    <property type="component" value="Unassembled WGS sequence"/>
</dbReference>
<evidence type="ECO:0000313" key="2">
    <source>
        <dbReference type="EMBL" id="KAK0749989.1"/>
    </source>
</evidence>
<sequence>MSLNPKSRRRFRRLLLRLATYRHCPRLPFARLDNTRRGCMQILRSGGIAIWKQDDTGRHTHALCTEGHHHMAGRPSTSGTRPKPTMPSYTSKPESTDASGIERNANIEARIRNPPAGIPHAQLLARVETLALEKEFFHHIAILRKGALVAQSLGHVLNITGNEALTEGRTG</sequence>
<feature type="region of interest" description="Disordered" evidence="1">
    <location>
        <begin position="68"/>
        <end position="98"/>
    </location>
</feature>